<gene>
    <name evidence="2" type="ORF">DBV15_07104</name>
</gene>
<comment type="caution">
    <text evidence="2">The sequence shown here is derived from an EMBL/GenBank/DDBJ whole genome shotgun (WGS) entry which is preliminary data.</text>
</comment>
<organism evidence="2 3">
    <name type="scientific">Temnothorax longispinosus</name>
    <dbReference type="NCBI Taxonomy" id="300112"/>
    <lineage>
        <taxon>Eukaryota</taxon>
        <taxon>Metazoa</taxon>
        <taxon>Ecdysozoa</taxon>
        <taxon>Arthropoda</taxon>
        <taxon>Hexapoda</taxon>
        <taxon>Insecta</taxon>
        <taxon>Pterygota</taxon>
        <taxon>Neoptera</taxon>
        <taxon>Endopterygota</taxon>
        <taxon>Hymenoptera</taxon>
        <taxon>Apocrita</taxon>
        <taxon>Aculeata</taxon>
        <taxon>Formicoidea</taxon>
        <taxon>Formicidae</taxon>
        <taxon>Myrmicinae</taxon>
        <taxon>Temnothorax</taxon>
    </lineage>
</organism>
<dbReference type="AlphaFoldDB" id="A0A4S2KRN9"/>
<name>A0A4S2KRN9_9HYME</name>
<evidence type="ECO:0000313" key="2">
    <source>
        <dbReference type="EMBL" id="TGZ52613.1"/>
    </source>
</evidence>
<feature type="region of interest" description="Disordered" evidence="1">
    <location>
        <begin position="1"/>
        <end position="45"/>
    </location>
</feature>
<sequence length="113" mass="12331">MAPVDEDVPPEDYPTINSNDERAADEEAAVTEEGGGERRRRTKLPVRKRVSARKVWLAATPSRRCGVLLLPLGTGINLPSAAPGPPVLATDVGVHVVRVRRRACTLVSREERK</sequence>
<dbReference type="EMBL" id="QBLH01001220">
    <property type="protein sequence ID" value="TGZ52613.1"/>
    <property type="molecule type" value="Genomic_DNA"/>
</dbReference>
<protein>
    <submittedName>
        <fullName evidence="2">Uncharacterized protein</fullName>
    </submittedName>
</protein>
<evidence type="ECO:0000256" key="1">
    <source>
        <dbReference type="SAM" id="MobiDB-lite"/>
    </source>
</evidence>
<dbReference type="Proteomes" id="UP000310200">
    <property type="component" value="Unassembled WGS sequence"/>
</dbReference>
<keyword evidence="3" id="KW-1185">Reference proteome</keyword>
<proteinExistence type="predicted"/>
<accession>A0A4S2KRN9</accession>
<feature type="compositionally biased region" description="Acidic residues" evidence="1">
    <location>
        <begin position="1"/>
        <end position="10"/>
    </location>
</feature>
<reference evidence="2 3" key="1">
    <citation type="journal article" date="2019" name="Philos. Trans. R. Soc. Lond., B, Biol. Sci.">
        <title>Ant behaviour and brain gene expression of defending hosts depend on the ecological success of the intruding social parasite.</title>
        <authorList>
            <person name="Kaur R."/>
            <person name="Stoldt M."/>
            <person name="Jongepier E."/>
            <person name="Feldmeyer B."/>
            <person name="Menzel F."/>
            <person name="Bornberg-Bauer E."/>
            <person name="Foitzik S."/>
        </authorList>
    </citation>
    <scope>NUCLEOTIDE SEQUENCE [LARGE SCALE GENOMIC DNA]</scope>
    <source>
        <tissue evidence="2">Whole body</tissue>
    </source>
</reference>
<evidence type="ECO:0000313" key="3">
    <source>
        <dbReference type="Proteomes" id="UP000310200"/>
    </source>
</evidence>